<feature type="compositionally biased region" description="Low complexity" evidence="15">
    <location>
        <begin position="1742"/>
        <end position="1757"/>
    </location>
</feature>
<feature type="region of interest" description="Disordered" evidence="15">
    <location>
        <begin position="1626"/>
        <end position="1646"/>
    </location>
</feature>
<name>A0A8W4FHM3_PIG</name>
<keyword evidence="5 16" id="KW-0812">Transmembrane</keyword>
<comment type="catalytic activity">
    <reaction evidence="14">
        <text>Ca(2+)(in) = Ca(2+)(out)</text>
        <dbReference type="Rhea" id="RHEA:29671"/>
        <dbReference type="ChEBI" id="CHEBI:29108"/>
    </reaction>
</comment>
<feature type="transmembrane region" description="Helical" evidence="16">
    <location>
        <begin position="1576"/>
        <end position="1597"/>
    </location>
</feature>
<keyword evidence="10" id="KW-0406">Ion transport</keyword>
<dbReference type="Ensembl" id="ENSSSCT00000098881.1">
    <property type="protein sequence ID" value="ENSSSCP00000078942.1"/>
    <property type="gene ID" value="ENSSSCG00000034266.3"/>
</dbReference>
<dbReference type="InterPro" id="IPR027359">
    <property type="entry name" value="Volt_channel_dom_sf"/>
</dbReference>
<feature type="region of interest" description="Disordered" evidence="15">
    <location>
        <begin position="1733"/>
        <end position="1787"/>
    </location>
</feature>
<feature type="domain" description="Ion transport" evidence="17">
    <location>
        <begin position="1044"/>
        <end position="1268"/>
    </location>
</feature>
<dbReference type="Gene3D" id="1.10.287.70">
    <property type="match status" value="4"/>
</dbReference>
<evidence type="ECO:0000256" key="4">
    <source>
        <dbReference type="ARBA" id="ARBA00022673"/>
    </source>
</evidence>
<feature type="domain" description="Ion transport" evidence="17">
    <location>
        <begin position="579"/>
        <end position="806"/>
    </location>
</feature>
<evidence type="ECO:0000256" key="8">
    <source>
        <dbReference type="ARBA" id="ARBA00022882"/>
    </source>
</evidence>
<comment type="subcellular location">
    <subcellularLocation>
        <location evidence="1">Membrane</location>
        <topology evidence="1">Multi-pass membrane protein</topology>
    </subcellularLocation>
</comment>
<evidence type="ECO:0000256" key="12">
    <source>
        <dbReference type="ARBA" id="ARBA00023180"/>
    </source>
</evidence>
<reference evidence="18" key="2">
    <citation type="submission" date="2025-08" db="UniProtKB">
        <authorList>
            <consortium name="Ensembl"/>
        </authorList>
    </citation>
    <scope>IDENTIFICATION</scope>
</reference>
<dbReference type="FunFam" id="1.10.287.70:FF:000054">
    <property type="entry name" value="Voltage-dependent T-type calcium channel subunit alpha"/>
    <property type="match status" value="1"/>
</dbReference>
<feature type="compositionally biased region" description="Basic and acidic residues" evidence="15">
    <location>
        <begin position="950"/>
        <end position="959"/>
    </location>
</feature>
<keyword evidence="19" id="KW-1185">Reference proteome</keyword>
<feature type="transmembrane region" description="Helical" evidence="16">
    <location>
        <begin position="1046"/>
        <end position="1064"/>
    </location>
</feature>
<evidence type="ECO:0000256" key="6">
    <source>
        <dbReference type="ARBA" id="ARBA00022737"/>
    </source>
</evidence>
<reference evidence="18" key="1">
    <citation type="journal article" date="2020" name="Gigascience">
        <title>An improved pig reference genome sequence to enable pig genetics and genomics research.</title>
        <authorList>
            <person name="Warr A."/>
            <person name="Affara N."/>
            <person name="Aken B."/>
            <person name="Beiki H."/>
            <person name="Bickhart D.M."/>
            <person name="Billis K."/>
            <person name="Chow W."/>
            <person name="Eory L."/>
            <person name="Finlayson H.A."/>
            <person name="Flicek P."/>
            <person name="Giron C.G."/>
            <person name="Griffin D.K."/>
            <person name="Hall R."/>
            <person name="Hannum G."/>
            <person name="Hourlier T."/>
            <person name="Howe K."/>
            <person name="Hume D.A."/>
            <person name="Izuogu O."/>
            <person name="Kim K."/>
            <person name="Koren S."/>
            <person name="Liu H."/>
            <person name="Manchanda N."/>
            <person name="Martin F.J."/>
            <person name="Nonneman D.J."/>
            <person name="O'Connor R.E."/>
            <person name="Phillippy A.M."/>
            <person name="Rohrer G.A."/>
            <person name="Rosen B.D."/>
            <person name="Rund L.A."/>
            <person name="Sargent C.A."/>
            <person name="Schook L.B."/>
            <person name="Schroeder S.G."/>
            <person name="Schwartz A.S."/>
            <person name="Skinner B.M."/>
            <person name="Talbot R."/>
            <person name="Tseng E."/>
            <person name="Tuggle C.K."/>
            <person name="Watson M."/>
            <person name="Smith T.P.L."/>
            <person name="Archibald A.L."/>
        </authorList>
    </citation>
    <scope>NUCLEOTIDE SEQUENCE [LARGE SCALE GENOMIC DNA]</scope>
    <source>
        <strain evidence="18">Duroc</strain>
    </source>
</reference>
<feature type="domain" description="Ion transport" evidence="17">
    <location>
        <begin position="1356"/>
        <end position="1608"/>
    </location>
</feature>
<protein>
    <submittedName>
        <fullName evidence="18">Calcium voltage-gated channel subunit alpha1 H</fullName>
    </submittedName>
</protein>
<feature type="compositionally biased region" description="Low complexity" evidence="15">
    <location>
        <begin position="16"/>
        <end position="55"/>
    </location>
</feature>
<accession>A0A8W4FHM3</accession>
<dbReference type="GO" id="GO:0005891">
    <property type="term" value="C:voltage-gated calcium channel complex"/>
    <property type="evidence" value="ECO:0007669"/>
    <property type="project" value="InterPro"/>
</dbReference>
<evidence type="ECO:0000256" key="5">
    <source>
        <dbReference type="ARBA" id="ARBA00022692"/>
    </source>
</evidence>
<evidence type="ECO:0000256" key="16">
    <source>
        <dbReference type="SAM" id="Phobius"/>
    </source>
</evidence>
<dbReference type="FunFam" id="1.10.287.70:FF:000117">
    <property type="entry name" value="Voltage-gated Ca2+ channel, alpha subunit"/>
    <property type="match status" value="1"/>
</dbReference>
<feature type="transmembrane region" description="Helical" evidence="16">
    <location>
        <begin position="232"/>
        <end position="255"/>
    </location>
</feature>
<keyword evidence="13" id="KW-0407">Ion channel</keyword>
<sequence>MTEGALAAEEVRVPLGAPAPGPAAAASPASPGAPGSETERGSGPSASSPESPATERGAELGTDEEQPVPYPALAATVFFCLGQTTRPRSWCLRLVCNPYPSRHVSMLVIMLNCVTLGLFRPCEDVECRSERCSILEAFDDFIFAFFAAEMLIKMVALGLFGQKCYLGDTWNRLDFFIVMAGMMEYSLDGHNVSLSAIRTVRVLRPLRAINRVPSMRILVTLLLDTLPMLGNVLLLCFFVFFIFGIVGVQLWAGLLRNRCFLDSTFASFLRPYYQPEEGEENPFICSSRRDNGMRKCSHIPSRRELRVECTLGWEAYGQPQAEGEDGAGRHACINWNQYYNVCRSGDSNPHNGAVSFDNIGYAWIAIFQVITLEGWVDIMYYVMDAHSFYNFIYFILLIIVGSFFMINLCLVVIATQFSETKQRENQLMREQRSRYLSNDSTLASFSEPGSCYEELLRYVGHVCRKLKRRSLRLYARWQSRWHKKVDPSASLHGQGPGRRTATWRGLRRGPGQCMPRPLLLPASTEVAPGSRGSGLAVADAPGPGSARRRAQRRAAGERAGPGRVWASLSSKLRHIVDSKYFNRGIMVAILTNTLSMGVEYHEQPDELTNALEISNIVFTSMFALEMLLKLLACGPLGYIRNPYNIFDGIIVVISVWEIIGQADGGLSVLRTFRLLRVLKLVRFMPALRRQLVVLMKTMDNVATFCMLLMLFIFIFSILGMHLFGCKFSLKTDTGDTVPDRKNFDSLLWAIVTVFQILTQEDWNVVLYNGMASTSSWAALYFVALMTFGNYVLFNLLVAILVEGFQAEVRGFQGTGWPGLHPPPMICVPWVSPMGVRGDKPDGKAPGPGAPKTRVFGDNLGDPLLTPAPSPQSSLRSSPCAHWGPNSAWSSRRSSWNSLGRAPSLKRRSQCGERESLLSCEGKGGGSTDEEAEDGRPRPGASPTTRATPLRRTESLDHRSTPGGSQLGSLAWCLGGCTGLGVKAGEAAGRGPEDLLPCPQSCCSRLQKVLEPYKPECCRSREPWALYLFSPQNRFRGSCQKIIAHKMFDHVVLVFIFLNCITIALERPDIDPSSTERLFLSVSNYIFTAIFVAEMTVKVVALGLVSGEHAYLQSSWNVLDGLLVLVSLIDIVVALASAGGAKILGILRVLRLLRTLRPLRVISRAPGLKLVVETLISSLRPIGNIVLICCAFFIIFGILGVQLFKGKFYYCEGADTRNISTKAECRAAHYRWVRRKYNFDNLGQALMSLFVLSSKDGWVNIMYDGLDAVGIDQQVRWVAGSPGPPSELFFLGPLLISGNLSPVHVGPEHGCRRGRAREGTRRAGTHKPLLCCKAQRRPYYADYSPTRRSIHSLCTSHYLDLFITFIIGVNVITMSMEHYNQPKSLDEALKYCNYVFTIVFIVEAALKLVAFGFRRFFKDRWNQLDLAIVLLSIMGITLEEIEMNAALPINPTIIRIMRVLRIARVLKLLKMATGMRALLDTVVQALPQVGNLGLLFMLLFFIYAALGVELFGRLGDEDNPCEGLSRHATFSNFGMAFLTLFRVSTGDNWNGIMKDTLRECAREDKHCLSYLPAISPIYFVTFVLVAQFVLVNVVVAVLMKHLEESNKEAREDAELDAELELELAQRPPARPSPAAPQSPGAGPDPSNLLVVRKVSVSRMLSLPNDSYMFRPVAPAAAAHPHPPQDVEMESYAGASGKAPGGGQMWAGRAAGGVGCPFQAPPAPGLVTSIHSPPAESCTSLQVPSAASSPARGAGHSPSLSRLLCRQVGEPPPPRFSAEAGGPMALPGF</sequence>
<proteinExistence type="predicted"/>
<keyword evidence="6" id="KW-0677">Repeat</keyword>
<dbReference type="Gene3D" id="1.20.120.350">
    <property type="entry name" value="Voltage-gated potassium channels. Chain C"/>
    <property type="match status" value="4"/>
</dbReference>
<dbReference type="InterPro" id="IPR050599">
    <property type="entry name" value="VDCC_alpha-1_subunit"/>
</dbReference>
<keyword evidence="7" id="KW-0106">Calcium</keyword>
<evidence type="ECO:0000256" key="2">
    <source>
        <dbReference type="ARBA" id="ARBA00022448"/>
    </source>
</evidence>
<keyword evidence="8" id="KW-0851">Voltage-gated channel</keyword>
<dbReference type="FunFam" id="1.20.120.350:FF:000007">
    <property type="entry name" value="Voltage-dependent T-type calcium channel subunit alpha"/>
    <property type="match status" value="1"/>
</dbReference>
<feature type="transmembrane region" description="Helical" evidence="16">
    <location>
        <begin position="388"/>
        <end position="413"/>
    </location>
</feature>
<feature type="domain" description="Ion transport" evidence="17">
    <location>
        <begin position="104"/>
        <end position="424"/>
    </location>
</feature>
<evidence type="ECO:0000256" key="13">
    <source>
        <dbReference type="ARBA" id="ARBA00023303"/>
    </source>
</evidence>
<dbReference type="PANTHER" id="PTHR45628">
    <property type="entry name" value="VOLTAGE-DEPENDENT CALCIUM CHANNEL TYPE A SUBUNIT ALPHA-1"/>
    <property type="match status" value="1"/>
</dbReference>
<feature type="transmembrane region" description="Helical" evidence="16">
    <location>
        <begin position="778"/>
        <end position="801"/>
    </location>
</feature>
<dbReference type="PRINTS" id="PR01629">
    <property type="entry name" value="TVDCCALPHA1"/>
</dbReference>
<dbReference type="Pfam" id="PF00520">
    <property type="entry name" value="Ion_trans"/>
    <property type="match status" value="4"/>
</dbReference>
<keyword evidence="4" id="KW-0107">Calcium channel</keyword>
<feature type="transmembrane region" description="Helical" evidence="16">
    <location>
        <begin position="1117"/>
        <end position="1146"/>
    </location>
</feature>
<evidence type="ECO:0000256" key="10">
    <source>
        <dbReference type="ARBA" id="ARBA00023065"/>
    </source>
</evidence>
<keyword evidence="12" id="KW-0325">Glycoprotein</keyword>
<dbReference type="FunFam" id="1.20.120.350:FF:000008">
    <property type="entry name" value="Voltage-dependent T-type calcium channel subunit alpha"/>
    <property type="match status" value="1"/>
</dbReference>
<keyword evidence="11 16" id="KW-0472">Membrane</keyword>
<feature type="transmembrane region" description="Helical" evidence="16">
    <location>
        <begin position="1523"/>
        <end position="1542"/>
    </location>
</feature>
<evidence type="ECO:0000256" key="1">
    <source>
        <dbReference type="ARBA" id="ARBA00004141"/>
    </source>
</evidence>
<dbReference type="SUPFAM" id="SSF81324">
    <property type="entry name" value="Voltage-gated potassium channels"/>
    <property type="match status" value="4"/>
</dbReference>
<evidence type="ECO:0000256" key="3">
    <source>
        <dbReference type="ARBA" id="ARBA00022568"/>
    </source>
</evidence>
<organism evidence="18 19">
    <name type="scientific">Sus scrofa</name>
    <name type="common">Pig</name>
    <dbReference type="NCBI Taxonomy" id="9823"/>
    <lineage>
        <taxon>Eukaryota</taxon>
        <taxon>Metazoa</taxon>
        <taxon>Chordata</taxon>
        <taxon>Craniata</taxon>
        <taxon>Vertebrata</taxon>
        <taxon>Euteleostomi</taxon>
        <taxon>Mammalia</taxon>
        <taxon>Eutheria</taxon>
        <taxon>Laurasiatheria</taxon>
        <taxon>Artiodactyla</taxon>
        <taxon>Suina</taxon>
        <taxon>Suidae</taxon>
        <taxon>Sus</taxon>
    </lineage>
</organism>
<keyword evidence="9 16" id="KW-1133">Transmembrane helix</keyword>
<reference evidence="18" key="3">
    <citation type="submission" date="2025-09" db="UniProtKB">
        <authorList>
            <consortium name="Ensembl"/>
        </authorList>
    </citation>
    <scope>IDENTIFICATION</scope>
</reference>
<feature type="compositionally biased region" description="Low complexity" evidence="15">
    <location>
        <begin position="885"/>
        <end position="897"/>
    </location>
</feature>
<feature type="transmembrane region" description="Helical" evidence="16">
    <location>
        <begin position="361"/>
        <end position="382"/>
    </location>
</feature>
<evidence type="ECO:0000256" key="14">
    <source>
        <dbReference type="ARBA" id="ARBA00036634"/>
    </source>
</evidence>
<gene>
    <name evidence="18" type="primary">CACNA1H</name>
</gene>
<feature type="transmembrane region" description="Helical" evidence="16">
    <location>
        <begin position="1491"/>
        <end position="1511"/>
    </location>
</feature>
<evidence type="ECO:0000256" key="11">
    <source>
        <dbReference type="ARBA" id="ARBA00023136"/>
    </source>
</evidence>
<evidence type="ECO:0000256" key="9">
    <source>
        <dbReference type="ARBA" id="ARBA00022989"/>
    </source>
</evidence>
<dbReference type="FunFam" id="1.20.120.350:FF:000009">
    <property type="entry name" value="Voltage-dependent T-type calcium channel subunit alpha"/>
    <property type="match status" value="1"/>
</dbReference>
<evidence type="ECO:0000259" key="17">
    <source>
        <dbReference type="Pfam" id="PF00520"/>
    </source>
</evidence>
<dbReference type="PANTHER" id="PTHR45628:SF37">
    <property type="entry name" value="VOLTAGE-DEPENDENT T-TYPE CALCIUM CHANNEL SUBUNIT ALPHA-1H"/>
    <property type="match status" value="1"/>
</dbReference>
<dbReference type="FunFam" id="1.10.287.70:FF:000136">
    <property type="entry name" value="Voltage-dependent T-type calcium channel subunit alpha"/>
    <property type="match status" value="1"/>
</dbReference>
<dbReference type="GO" id="GO:0005245">
    <property type="term" value="F:voltage-gated calcium channel activity"/>
    <property type="evidence" value="ECO:0007669"/>
    <property type="project" value="InterPro"/>
</dbReference>
<feature type="region of interest" description="Disordered" evidence="15">
    <location>
        <begin position="1"/>
        <end position="65"/>
    </location>
</feature>
<evidence type="ECO:0000256" key="7">
    <source>
        <dbReference type="ARBA" id="ARBA00022837"/>
    </source>
</evidence>
<dbReference type="GeneTree" id="ENSGT00940000156666"/>
<feature type="transmembrane region" description="Helical" evidence="16">
    <location>
        <begin position="1393"/>
        <end position="1412"/>
    </location>
</feature>
<dbReference type="Proteomes" id="UP000008227">
    <property type="component" value="Chromosome 3"/>
</dbReference>
<feature type="transmembrane region" description="Helical" evidence="16">
    <location>
        <begin position="1084"/>
        <end position="1105"/>
    </location>
</feature>
<dbReference type="InterPro" id="IPR005445">
    <property type="entry name" value="VDCC_T_a1"/>
</dbReference>
<dbReference type="InterPro" id="IPR005821">
    <property type="entry name" value="Ion_trans_dom"/>
</dbReference>
<feature type="transmembrane region" description="Helical" evidence="16">
    <location>
        <begin position="1356"/>
        <end position="1373"/>
    </location>
</feature>
<evidence type="ECO:0000313" key="19">
    <source>
        <dbReference type="Proteomes" id="UP000008227"/>
    </source>
</evidence>
<feature type="transmembrane region" description="Helical" evidence="16">
    <location>
        <begin position="1181"/>
        <end position="1203"/>
    </location>
</feature>
<keyword evidence="2" id="KW-0813">Transport</keyword>
<dbReference type="FunFam" id="1.20.120.350:FF:000012">
    <property type="entry name" value="Voltage-dependent T-type calcium channel subunit alpha"/>
    <property type="match status" value="1"/>
</dbReference>
<feature type="transmembrane region" description="Helical" evidence="16">
    <location>
        <begin position="701"/>
        <end position="723"/>
    </location>
</feature>
<evidence type="ECO:0000256" key="15">
    <source>
        <dbReference type="SAM" id="MobiDB-lite"/>
    </source>
</evidence>
<feature type="region of interest" description="Disordered" evidence="15">
    <location>
        <begin position="486"/>
        <end position="558"/>
    </location>
</feature>
<dbReference type="FunFam" id="1.10.287.70:FF:000014">
    <property type="entry name" value="Voltage-dependent T-type calcium channel subunit alpha"/>
    <property type="match status" value="1"/>
</dbReference>
<feature type="region of interest" description="Disordered" evidence="15">
    <location>
        <begin position="836"/>
        <end position="963"/>
    </location>
</feature>
<evidence type="ECO:0000313" key="18">
    <source>
        <dbReference type="Ensembl" id="ENSSSCP00000078942.1"/>
    </source>
</evidence>
<keyword evidence="3" id="KW-0109">Calcium transport</keyword>